<keyword evidence="3" id="KW-1003">Cell membrane</keyword>
<dbReference type="EMBL" id="PYGF01000001">
    <property type="protein sequence ID" value="PSL07278.1"/>
    <property type="molecule type" value="Genomic_DNA"/>
</dbReference>
<organism evidence="8 9">
    <name type="scientific">Cecembia rubra</name>
    <dbReference type="NCBI Taxonomy" id="1485585"/>
    <lineage>
        <taxon>Bacteria</taxon>
        <taxon>Pseudomonadati</taxon>
        <taxon>Bacteroidota</taxon>
        <taxon>Cytophagia</taxon>
        <taxon>Cytophagales</taxon>
        <taxon>Cyclobacteriaceae</taxon>
        <taxon>Cecembia</taxon>
    </lineage>
</organism>
<reference evidence="8 9" key="1">
    <citation type="submission" date="2018-03" db="EMBL/GenBank/DDBJ databases">
        <title>Genomic Encyclopedia of Archaeal and Bacterial Type Strains, Phase II (KMG-II): from individual species to whole genera.</title>
        <authorList>
            <person name="Goeker M."/>
        </authorList>
    </citation>
    <scope>NUCLEOTIDE SEQUENCE [LARGE SCALE GENOMIC DNA]</scope>
    <source>
        <strain evidence="8 9">DSM 28057</strain>
    </source>
</reference>
<gene>
    <name evidence="8" type="ORF">CLV48_101208</name>
</gene>
<evidence type="ECO:0000256" key="7">
    <source>
        <dbReference type="SAM" id="Phobius"/>
    </source>
</evidence>
<evidence type="ECO:0000256" key="6">
    <source>
        <dbReference type="ARBA" id="ARBA00023136"/>
    </source>
</evidence>
<dbReference type="InterPro" id="IPR032808">
    <property type="entry name" value="DoxX"/>
</dbReference>
<protein>
    <submittedName>
        <fullName evidence="8">Putative oxidoreductase</fullName>
    </submittedName>
</protein>
<dbReference type="RefSeq" id="WP_106565385.1">
    <property type="nucleotide sequence ID" value="NZ_JAUVYL010000072.1"/>
</dbReference>
<evidence type="ECO:0000256" key="3">
    <source>
        <dbReference type="ARBA" id="ARBA00022475"/>
    </source>
</evidence>
<proteinExistence type="inferred from homology"/>
<dbReference type="GO" id="GO:0005886">
    <property type="term" value="C:plasma membrane"/>
    <property type="evidence" value="ECO:0007669"/>
    <property type="project" value="UniProtKB-SubCell"/>
</dbReference>
<evidence type="ECO:0000256" key="2">
    <source>
        <dbReference type="ARBA" id="ARBA00006679"/>
    </source>
</evidence>
<keyword evidence="9" id="KW-1185">Reference proteome</keyword>
<keyword evidence="4 7" id="KW-0812">Transmembrane</keyword>
<dbReference type="OrthoDB" id="9813193at2"/>
<keyword evidence="5 7" id="KW-1133">Transmembrane helix</keyword>
<evidence type="ECO:0000313" key="9">
    <source>
        <dbReference type="Proteomes" id="UP000240708"/>
    </source>
</evidence>
<accession>A0A2P8ECT5</accession>
<dbReference type="InterPro" id="IPR051907">
    <property type="entry name" value="DoxX-like_oxidoreductase"/>
</dbReference>
<feature type="transmembrane region" description="Helical" evidence="7">
    <location>
        <begin position="115"/>
        <end position="139"/>
    </location>
</feature>
<dbReference type="PANTHER" id="PTHR33452">
    <property type="entry name" value="OXIDOREDUCTASE CATD-RELATED"/>
    <property type="match status" value="1"/>
</dbReference>
<dbReference type="Proteomes" id="UP000240708">
    <property type="component" value="Unassembled WGS sequence"/>
</dbReference>
<dbReference type="PANTHER" id="PTHR33452:SF1">
    <property type="entry name" value="INNER MEMBRANE PROTEIN YPHA-RELATED"/>
    <property type="match status" value="1"/>
</dbReference>
<keyword evidence="6 7" id="KW-0472">Membrane</keyword>
<evidence type="ECO:0000256" key="1">
    <source>
        <dbReference type="ARBA" id="ARBA00004651"/>
    </source>
</evidence>
<feature type="transmembrane region" description="Helical" evidence="7">
    <location>
        <begin position="90"/>
        <end position="109"/>
    </location>
</feature>
<dbReference type="Pfam" id="PF07681">
    <property type="entry name" value="DoxX"/>
    <property type="match status" value="1"/>
</dbReference>
<comment type="similarity">
    <text evidence="2">Belongs to the DoxX family.</text>
</comment>
<evidence type="ECO:0000313" key="8">
    <source>
        <dbReference type="EMBL" id="PSL07278.1"/>
    </source>
</evidence>
<evidence type="ECO:0000256" key="4">
    <source>
        <dbReference type="ARBA" id="ARBA00022692"/>
    </source>
</evidence>
<name>A0A2P8ECT5_9BACT</name>
<sequence length="155" mass="17539">MKAFFYWLFSTYSTGKKLDFGLLLLRLFFALPLTIRHGWPTLFQWWKGEISYPDPLGLGENLTMLIMGSIEAFCATFVVLGLFTRISAFFVAAGFTVAVLVVHGTDTFAVKELAYMYMAGFWSVFFLGSGKYALDFLIFGKSQGKRLLKFQTDNA</sequence>
<evidence type="ECO:0000256" key="5">
    <source>
        <dbReference type="ARBA" id="ARBA00022989"/>
    </source>
</evidence>
<dbReference type="AlphaFoldDB" id="A0A2P8ECT5"/>
<comment type="caution">
    <text evidence="8">The sequence shown here is derived from an EMBL/GenBank/DDBJ whole genome shotgun (WGS) entry which is preliminary data.</text>
</comment>
<comment type="subcellular location">
    <subcellularLocation>
        <location evidence="1">Cell membrane</location>
        <topology evidence="1">Multi-pass membrane protein</topology>
    </subcellularLocation>
</comment>
<feature type="transmembrane region" description="Helical" evidence="7">
    <location>
        <begin position="62"/>
        <end position="83"/>
    </location>
</feature>